<dbReference type="AlphaFoldDB" id="A0A165ZVW6"/>
<sequence length="942" mass="104502">MTSAKTPQQKAADKAARALRAKVTKPTKPGKLKPRIHAKKPGGKERFEGVEREWLMERGEHGFHECKTARARGRFYIGAARDYLVAHGYPPEKENYICTWWPAPRPEWTEDERLADTAAYDSKKFCKFTEPLEILAQWYRRIFLRGEGRSIVVAKALGSNPFAASLGLCLIPPPRRMGVFHFYIKKYYAHKMKAEYERRWKLQKAAYDALNDDDESQEQMPQPVKIRTLLAQELWLKESDEFREQTKKEAEEEYGEAVSEWQILQQTPKTPQEYALQLEFAPEYVTPIVEAIAFQMQAAVSLCIIGPVADRNGEVEVRSVHTNWSGGIAGSTWKSCDPKGYELAEASMCAFGRANFTVEERQRRALPAEGHEDTGSYAGTRSPSQSFNATPVPELTLLSEDPTALDMWQQQPSAPPVSLSPNVSVSPRPVASDPFTFFLNTHPSRPYNQHAEEGSGEDDSFSFRDLAAAQETITNWSPLGSPTTLFTQLPGDLLLGDREPPVLLEALLTQLSTPVEQPGLDTLDMTTLPVREGAPSAPIPPPLPPPSASAPTSPSKAVVDVVGAMSAWPRFKEPVGVLTDVRPSVPWPAIGAPAMAETISPPWPASSNAQSRASTPLSPSSMPFVPRAAIIPKTQAGKKLPAIRKGRRTAAKKQGPVPKKQGVQAQKQLDRAVEDASGGEERQPECASPPKHRPKPRPIQRPQAADAILIATPATLALTSTPNGTSANGYASAYPTLDKEAREHTHVVDAHTFFTSEDGKERAWGDEWVSCVRNYAEFQKLARYPKTGQGYPPALRPTEVSTQMANRRLEHLEGFNAEDFAPRWWAWWDCLQAPERERDLTTGMMPPPPPKMHWKSMRKPGRNGMTLVLVALTWWGKASMNSADWVKAVTEVGAVLQFMIEDADAGWAVPQQKQVESIGSKRTAEEGGDGNKRVPIKRVRMW</sequence>
<name>A0A165ZVW6_9AGAM</name>
<evidence type="ECO:0000313" key="2">
    <source>
        <dbReference type="EMBL" id="KZP10981.1"/>
    </source>
</evidence>
<gene>
    <name evidence="2" type="ORF">FIBSPDRAFT_899319</name>
</gene>
<feature type="region of interest" description="Disordered" evidence="1">
    <location>
        <begin position="1"/>
        <end position="43"/>
    </location>
</feature>
<feature type="compositionally biased region" description="Basic and acidic residues" evidence="1">
    <location>
        <begin position="922"/>
        <end position="932"/>
    </location>
</feature>
<dbReference type="OrthoDB" id="3042688at2759"/>
<reference evidence="2 3" key="1">
    <citation type="journal article" date="2016" name="Mol. Biol. Evol.">
        <title>Comparative Genomics of Early-Diverging Mushroom-Forming Fungi Provides Insights into the Origins of Lignocellulose Decay Capabilities.</title>
        <authorList>
            <person name="Nagy L.G."/>
            <person name="Riley R."/>
            <person name="Tritt A."/>
            <person name="Adam C."/>
            <person name="Daum C."/>
            <person name="Floudas D."/>
            <person name="Sun H."/>
            <person name="Yadav J.S."/>
            <person name="Pangilinan J."/>
            <person name="Larsson K.H."/>
            <person name="Matsuura K."/>
            <person name="Barry K."/>
            <person name="Labutti K."/>
            <person name="Kuo R."/>
            <person name="Ohm R.A."/>
            <person name="Bhattacharya S.S."/>
            <person name="Shirouzu T."/>
            <person name="Yoshinaga Y."/>
            <person name="Martin F.M."/>
            <person name="Grigoriev I.V."/>
            <person name="Hibbett D.S."/>
        </authorList>
    </citation>
    <scope>NUCLEOTIDE SEQUENCE [LARGE SCALE GENOMIC DNA]</scope>
    <source>
        <strain evidence="2 3">CBS 109695</strain>
    </source>
</reference>
<dbReference type="EMBL" id="KV417670">
    <property type="protein sequence ID" value="KZP10981.1"/>
    <property type="molecule type" value="Genomic_DNA"/>
</dbReference>
<feature type="compositionally biased region" description="Polar residues" evidence="1">
    <location>
        <begin position="377"/>
        <end position="389"/>
    </location>
</feature>
<evidence type="ECO:0000256" key="1">
    <source>
        <dbReference type="SAM" id="MobiDB-lite"/>
    </source>
</evidence>
<feature type="compositionally biased region" description="Basic residues" evidence="1">
    <location>
        <begin position="17"/>
        <end position="41"/>
    </location>
</feature>
<feature type="region of interest" description="Disordered" evidence="1">
    <location>
        <begin position="637"/>
        <end position="701"/>
    </location>
</feature>
<keyword evidence="3" id="KW-1185">Reference proteome</keyword>
<feature type="compositionally biased region" description="Pro residues" evidence="1">
    <location>
        <begin position="537"/>
        <end position="548"/>
    </location>
</feature>
<feature type="region of interest" description="Disordered" evidence="1">
    <location>
        <begin position="366"/>
        <end position="390"/>
    </location>
</feature>
<evidence type="ECO:0000313" key="3">
    <source>
        <dbReference type="Proteomes" id="UP000076532"/>
    </source>
</evidence>
<feature type="region of interest" description="Disordered" evidence="1">
    <location>
        <begin position="917"/>
        <end position="942"/>
    </location>
</feature>
<feature type="compositionally biased region" description="Polar residues" evidence="1">
    <location>
        <begin position="605"/>
        <end position="621"/>
    </location>
</feature>
<feature type="compositionally biased region" description="Basic residues" evidence="1">
    <location>
        <begin position="641"/>
        <end position="651"/>
    </location>
</feature>
<protein>
    <submittedName>
        <fullName evidence="2">Uncharacterized protein</fullName>
    </submittedName>
</protein>
<feature type="compositionally biased region" description="Basic and acidic residues" evidence="1">
    <location>
        <begin position="668"/>
        <end position="684"/>
    </location>
</feature>
<proteinExistence type="predicted"/>
<dbReference type="STRING" id="436010.A0A165ZVW6"/>
<dbReference type="Proteomes" id="UP000076532">
    <property type="component" value="Unassembled WGS sequence"/>
</dbReference>
<feature type="region of interest" description="Disordered" evidence="1">
    <location>
        <begin position="601"/>
        <end position="621"/>
    </location>
</feature>
<feature type="region of interest" description="Disordered" evidence="1">
    <location>
        <begin position="530"/>
        <end position="554"/>
    </location>
</feature>
<accession>A0A165ZVW6</accession>
<organism evidence="2 3">
    <name type="scientific">Athelia psychrophila</name>
    <dbReference type="NCBI Taxonomy" id="1759441"/>
    <lineage>
        <taxon>Eukaryota</taxon>
        <taxon>Fungi</taxon>
        <taxon>Dikarya</taxon>
        <taxon>Basidiomycota</taxon>
        <taxon>Agaricomycotina</taxon>
        <taxon>Agaricomycetes</taxon>
        <taxon>Agaricomycetidae</taxon>
        <taxon>Atheliales</taxon>
        <taxon>Atheliaceae</taxon>
        <taxon>Athelia</taxon>
    </lineage>
</organism>